<dbReference type="EMBL" id="BAABCT010000001">
    <property type="protein sequence ID" value="GAA4063898.1"/>
    <property type="molecule type" value="Genomic_DNA"/>
</dbReference>
<accession>A0ABP7VCA6</accession>
<dbReference type="Proteomes" id="UP001500367">
    <property type="component" value="Unassembled WGS sequence"/>
</dbReference>
<protein>
    <submittedName>
        <fullName evidence="1">Uncharacterized protein</fullName>
    </submittedName>
</protein>
<keyword evidence="2" id="KW-1185">Reference proteome</keyword>
<sequence>MIFEANVINTKGNLKPIRLITFKLNFYDFKLRANIILRYIRANFSNSWLKQIHENVSVTFLNFLSRFRKIYYFSKT</sequence>
<gene>
    <name evidence="1" type="ORF">GCM10022389_05850</name>
</gene>
<organism evidence="1 2">
    <name type="scientific">Flavobacterium cheonanense</name>
    <dbReference type="NCBI Taxonomy" id="706183"/>
    <lineage>
        <taxon>Bacteria</taxon>
        <taxon>Pseudomonadati</taxon>
        <taxon>Bacteroidota</taxon>
        <taxon>Flavobacteriia</taxon>
        <taxon>Flavobacteriales</taxon>
        <taxon>Flavobacteriaceae</taxon>
        <taxon>Flavobacterium</taxon>
    </lineage>
</organism>
<evidence type="ECO:0000313" key="2">
    <source>
        <dbReference type="Proteomes" id="UP001500367"/>
    </source>
</evidence>
<reference evidence="2" key="1">
    <citation type="journal article" date="2019" name="Int. J. Syst. Evol. Microbiol.">
        <title>The Global Catalogue of Microorganisms (GCM) 10K type strain sequencing project: providing services to taxonomists for standard genome sequencing and annotation.</title>
        <authorList>
            <consortium name="The Broad Institute Genomics Platform"/>
            <consortium name="The Broad Institute Genome Sequencing Center for Infectious Disease"/>
            <person name="Wu L."/>
            <person name="Ma J."/>
        </authorList>
    </citation>
    <scope>NUCLEOTIDE SEQUENCE [LARGE SCALE GENOMIC DNA]</scope>
    <source>
        <strain evidence="2">JCM 17069</strain>
    </source>
</reference>
<comment type="caution">
    <text evidence="1">The sequence shown here is derived from an EMBL/GenBank/DDBJ whole genome shotgun (WGS) entry which is preliminary data.</text>
</comment>
<name>A0ABP7VCA6_9FLAO</name>
<proteinExistence type="predicted"/>
<evidence type="ECO:0000313" key="1">
    <source>
        <dbReference type="EMBL" id="GAA4063898.1"/>
    </source>
</evidence>